<name>A0A2M4DHU1_ANODA</name>
<sequence>MMVLLLLLLLPILPLILSLLLSLAHCSVQPKLTTNDSAPLVCRERGHTHCNGGRFSTHTHTQTHTRIL</sequence>
<evidence type="ECO:0000256" key="1">
    <source>
        <dbReference type="SAM" id="SignalP"/>
    </source>
</evidence>
<protein>
    <submittedName>
        <fullName evidence="2">Putative secreted protein</fullName>
    </submittedName>
</protein>
<feature type="signal peptide" evidence="1">
    <location>
        <begin position="1"/>
        <end position="18"/>
    </location>
</feature>
<keyword evidence="1" id="KW-0732">Signal</keyword>
<accession>A0A2M4DHU1</accession>
<organism evidence="2">
    <name type="scientific">Anopheles darlingi</name>
    <name type="common">Mosquito</name>
    <dbReference type="NCBI Taxonomy" id="43151"/>
    <lineage>
        <taxon>Eukaryota</taxon>
        <taxon>Metazoa</taxon>
        <taxon>Ecdysozoa</taxon>
        <taxon>Arthropoda</taxon>
        <taxon>Hexapoda</taxon>
        <taxon>Insecta</taxon>
        <taxon>Pterygota</taxon>
        <taxon>Neoptera</taxon>
        <taxon>Endopterygota</taxon>
        <taxon>Diptera</taxon>
        <taxon>Nematocera</taxon>
        <taxon>Culicoidea</taxon>
        <taxon>Culicidae</taxon>
        <taxon>Anophelinae</taxon>
        <taxon>Anopheles</taxon>
    </lineage>
</organism>
<dbReference type="EMBL" id="GGFL01012901">
    <property type="protein sequence ID" value="MBW77079.1"/>
    <property type="molecule type" value="Transcribed_RNA"/>
</dbReference>
<reference evidence="2" key="1">
    <citation type="submission" date="2018-01" db="EMBL/GenBank/DDBJ databases">
        <title>An insight into the sialome of Amazonian anophelines.</title>
        <authorList>
            <person name="Ribeiro J.M."/>
            <person name="Scarpassa V."/>
            <person name="Calvo E."/>
        </authorList>
    </citation>
    <scope>NUCLEOTIDE SEQUENCE</scope>
</reference>
<dbReference type="AlphaFoldDB" id="A0A2M4DHU1"/>
<feature type="chain" id="PRO_5014876136" evidence="1">
    <location>
        <begin position="19"/>
        <end position="68"/>
    </location>
</feature>
<evidence type="ECO:0000313" key="2">
    <source>
        <dbReference type="EMBL" id="MBW77079.1"/>
    </source>
</evidence>
<proteinExistence type="predicted"/>